<evidence type="ECO:0000256" key="1">
    <source>
        <dbReference type="ARBA" id="ARBA00022614"/>
    </source>
</evidence>
<evidence type="ECO:0000313" key="5">
    <source>
        <dbReference type="Proteomes" id="UP000325113"/>
    </source>
</evidence>
<feature type="compositionally biased region" description="Low complexity" evidence="3">
    <location>
        <begin position="350"/>
        <end position="368"/>
    </location>
</feature>
<feature type="region of interest" description="Disordered" evidence="3">
    <location>
        <begin position="435"/>
        <end position="475"/>
    </location>
</feature>
<keyword evidence="1" id="KW-0433">Leucine-rich repeat</keyword>
<dbReference type="Gene3D" id="3.80.10.10">
    <property type="entry name" value="Ribonuclease Inhibitor"/>
    <property type="match status" value="1"/>
</dbReference>
<proteinExistence type="predicted"/>
<feature type="compositionally biased region" description="Low complexity" evidence="3">
    <location>
        <begin position="50"/>
        <end position="64"/>
    </location>
</feature>
<evidence type="ECO:0000256" key="2">
    <source>
        <dbReference type="ARBA" id="ARBA00022737"/>
    </source>
</evidence>
<dbReference type="InterPro" id="IPR032675">
    <property type="entry name" value="LRR_dom_sf"/>
</dbReference>
<dbReference type="PROSITE" id="PS51450">
    <property type="entry name" value="LRR"/>
    <property type="match status" value="1"/>
</dbReference>
<dbReference type="SUPFAM" id="SSF52058">
    <property type="entry name" value="L domain-like"/>
    <property type="match status" value="1"/>
</dbReference>
<feature type="region of interest" description="Disordered" evidence="3">
    <location>
        <begin position="50"/>
        <end position="82"/>
    </location>
</feature>
<dbReference type="SMART" id="SM00369">
    <property type="entry name" value="LRR_TYP"/>
    <property type="match status" value="3"/>
</dbReference>
<sequence length="475" mass="48874">MARKASERPELVPGASAATASPQGQLLADSLPSVEDILAGLHDPIPDLEAATASARALPPSSSLAERRGDGHAPGAHGAAASARPPIALASAARQAGAPKPLTFAVIRDALGGAEADELLSARTLRLDWRGLTTLDALDALPQIRNLYAQHNAITALPESLGGLAELRVLVLADNRITSLRGALSGLRRLHTLDAARNAIGSLSPEDDLPASLAHLVLAGNPWCLAEPRYRSRLTGALPSLVSLDGFDLETGEEVLPSAAAGAAAAELLAAAGALDADARSDSEKEGEEDGEKDGEGEGEEERASRGAGGEGGRAGHAAAAAARGAAQPSLLAAEAEEYFRKLRRRAQEGAGLAEPEAAAAAASGAGAPTPRETGFESMSLDAVRRELQRLREARTVLLGAEVAKARTQADEASRALEGRVAAAAAEAAAALSHTAQGAVERSRARMKAAQEAHQRRMEALREGRLPPRDEDADL</sequence>
<dbReference type="AlphaFoldDB" id="A0A5A8D1E3"/>
<feature type="region of interest" description="Disordered" evidence="3">
    <location>
        <begin position="275"/>
        <end position="322"/>
    </location>
</feature>
<protein>
    <recommendedName>
        <fullName evidence="6">U2A'/phosphoprotein 32 family A C-terminal domain-containing protein</fullName>
    </recommendedName>
</protein>
<feature type="region of interest" description="Disordered" evidence="3">
    <location>
        <begin position="350"/>
        <end position="378"/>
    </location>
</feature>
<dbReference type="Pfam" id="PF13855">
    <property type="entry name" value="LRR_8"/>
    <property type="match status" value="1"/>
</dbReference>
<accession>A0A5A8D1E3</accession>
<dbReference type="InterPro" id="IPR003591">
    <property type="entry name" value="Leu-rich_rpt_typical-subtyp"/>
</dbReference>
<name>A0A5A8D1E3_CAFRO</name>
<dbReference type="Proteomes" id="UP000325113">
    <property type="component" value="Unassembled WGS sequence"/>
</dbReference>
<feature type="compositionally biased region" description="Basic and acidic residues" evidence="3">
    <location>
        <begin position="441"/>
        <end position="475"/>
    </location>
</feature>
<evidence type="ECO:0008006" key="6">
    <source>
        <dbReference type="Google" id="ProtNLM"/>
    </source>
</evidence>
<organism evidence="4 5">
    <name type="scientific">Cafeteria roenbergensis</name>
    <name type="common">Marine flagellate</name>
    <dbReference type="NCBI Taxonomy" id="33653"/>
    <lineage>
        <taxon>Eukaryota</taxon>
        <taxon>Sar</taxon>
        <taxon>Stramenopiles</taxon>
        <taxon>Bigyra</taxon>
        <taxon>Opalozoa</taxon>
        <taxon>Bicosoecida</taxon>
        <taxon>Cafeteriaceae</taxon>
        <taxon>Cafeteria</taxon>
    </lineage>
</organism>
<comment type="caution">
    <text evidence="4">The sequence shown here is derived from an EMBL/GenBank/DDBJ whole genome shotgun (WGS) entry which is preliminary data.</text>
</comment>
<dbReference type="InterPro" id="IPR001611">
    <property type="entry name" value="Leu-rich_rpt"/>
</dbReference>
<feature type="region of interest" description="Disordered" evidence="3">
    <location>
        <begin position="1"/>
        <end position="26"/>
    </location>
</feature>
<dbReference type="EMBL" id="VLTM01000065">
    <property type="protein sequence ID" value="KAA0158574.1"/>
    <property type="molecule type" value="Genomic_DNA"/>
</dbReference>
<dbReference type="PANTHER" id="PTHR18849">
    <property type="entry name" value="LEUCINE RICH REPEAT PROTEIN"/>
    <property type="match status" value="1"/>
</dbReference>
<evidence type="ECO:0000313" key="4">
    <source>
        <dbReference type="EMBL" id="KAA0158574.1"/>
    </source>
</evidence>
<reference evidence="4 5" key="1">
    <citation type="submission" date="2019-07" db="EMBL/GenBank/DDBJ databases">
        <title>Genomes of Cafeteria roenbergensis.</title>
        <authorList>
            <person name="Fischer M.G."/>
            <person name="Hackl T."/>
            <person name="Roman M."/>
        </authorList>
    </citation>
    <scope>NUCLEOTIDE SEQUENCE [LARGE SCALE GENOMIC DNA]</scope>
    <source>
        <strain evidence="4 5">Cflag</strain>
    </source>
</reference>
<feature type="compositionally biased region" description="Low complexity" evidence="3">
    <location>
        <begin position="73"/>
        <end position="82"/>
    </location>
</feature>
<feature type="compositionally biased region" description="Basic and acidic residues" evidence="3">
    <location>
        <begin position="1"/>
        <end position="10"/>
    </location>
</feature>
<gene>
    <name evidence="4" type="ORF">FNF31_05325</name>
</gene>
<dbReference type="PANTHER" id="PTHR18849:SF0">
    <property type="entry name" value="CILIA- AND FLAGELLA-ASSOCIATED PROTEIN 410-RELATED"/>
    <property type="match status" value="1"/>
</dbReference>
<feature type="compositionally biased region" description="Acidic residues" evidence="3">
    <location>
        <begin position="285"/>
        <end position="301"/>
    </location>
</feature>
<evidence type="ECO:0000256" key="3">
    <source>
        <dbReference type="SAM" id="MobiDB-lite"/>
    </source>
</evidence>
<keyword evidence="2" id="KW-0677">Repeat</keyword>